<keyword evidence="3" id="KW-0378">Hydrolase</keyword>
<evidence type="ECO:0000313" key="5">
    <source>
        <dbReference type="Proteomes" id="UP000290695"/>
    </source>
</evidence>
<dbReference type="GO" id="GO:0031640">
    <property type="term" value="P:killing of cells of another organism"/>
    <property type="evidence" value="ECO:0007669"/>
    <property type="project" value="UniProtKB-KW"/>
</dbReference>
<evidence type="ECO:0000256" key="1">
    <source>
        <dbReference type="ARBA" id="ARBA00022529"/>
    </source>
</evidence>
<dbReference type="InterPro" id="IPR002196">
    <property type="entry name" value="Glyco_hydro_24"/>
</dbReference>
<evidence type="ECO:0000256" key="3">
    <source>
        <dbReference type="RuleBase" id="RU003788"/>
    </source>
</evidence>
<dbReference type="InterPro" id="IPR051018">
    <property type="entry name" value="Bacteriophage_GH24"/>
</dbReference>
<organism evidence="4 5">
    <name type="scientific">Providencia phage vB_PstP_PS3</name>
    <dbReference type="NCBI Taxonomy" id="2848038"/>
    <lineage>
        <taxon>Viruses</taxon>
        <taxon>Duplodnaviria</taxon>
        <taxon>Heunggongvirae</taxon>
        <taxon>Uroviricota</taxon>
        <taxon>Caudoviricetes</taxon>
        <taxon>Autographivirales</taxon>
        <taxon>Autoscriptoviridae</taxon>
        <taxon>Slopekvirinae</taxon>
        <taxon>Kakivirus</taxon>
        <taxon>Kakivirus PS3</taxon>
    </lineage>
</organism>
<proteinExistence type="inferred from homology"/>
<dbReference type="Pfam" id="PF00959">
    <property type="entry name" value="Phage_lysozyme"/>
    <property type="match status" value="1"/>
</dbReference>
<evidence type="ECO:0000256" key="2">
    <source>
        <dbReference type="ARBA" id="ARBA00022638"/>
    </source>
</evidence>
<keyword evidence="1 3" id="KW-0929">Antimicrobial</keyword>
<sequence length="181" mass="19779">MSLSGISKRVLAPVFLAAVAGTIGYNEGYRTTAYLDSAGVPTVCYGSTKDVKYPSTVTDEECTVRLASDLESHMKALDGLPNDLPDTVLLGSIDMAYNIGVHGFKSSSVYSALKNKDYTKAGLNVLKWRYITVNGRKYDCSIRGNKVCYGLWERRLWQSKAIGNQFKTLEEATGALNGKSK</sequence>
<accession>A0A411AWG5</accession>
<dbReference type="PANTHER" id="PTHR38107:SF3">
    <property type="entry name" value="LYSOZYME RRRD-RELATED"/>
    <property type="match status" value="1"/>
</dbReference>
<dbReference type="GO" id="GO:0042742">
    <property type="term" value="P:defense response to bacterium"/>
    <property type="evidence" value="ECO:0007669"/>
    <property type="project" value="UniProtKB-KW"/>
</dbReference>
<keyword evidence="5" id="KW-1185">Reference proteome</keyword>
<gene>
    <name evidence="4" type="ORF">Stuart_51</name>
</gene>
<dbReference type="GO" id="GO:0003796">
    <property type="term" value="F:lysozyme activity"/>
    <property type="evidence" value="ECO:0007669"/>
    <property type="project" value="UniProtKB-EC"/>
</dbReference>
<keyword evidence="2 3" id="KW-0081">Bacteriolytic enzyme</keyword>
<dbReference type="Proteomes" id="UP000290695">
    <property type="component" value="Segment"/>
</dbReference>
<dbReference type="EMBL" id="MK387869">
    <property type="protein sequence ID" value="QAX92405.1"/>
    <property type="molecule type" value="Genomic_DNA"/>
</dbReference>
<dbReference type="GO" id="GO:0016998">
    <property type="term" value="P:cell wall macromolecule catabolic process"/>
    <property type="evidence" value="ECO:0007669"/>
    <property type="project" value="InterPro"/>
</dbReference>
<keyword evidence="3" id="KW-0326">Glycosidase</keyword>
<evidence type="ECO:0000313" key="4">
    <source>
        <dbReference type="EMBL" id="QAX92405.1"/>
    </source>
</evidence>
<dbReference type="InterPro" id="IPR023347">
    <property type="entry name" value="Lysozyme_dom_sf"/>
</dbReference>
<reference evidence="5" key="1">
    <citation type="submission" date="2019-01" db="EMBL/GenBank/DDBJ databases">
        <title>PS3, a novel KP34virus infecting Providencia stuartii with a tail spike-associated depolymerase that enhances serum-mediated killing.</title>
        <authorList>
            <person name="Oliveira H."/>
            <person name="Mendes B."/>
            <person name="Lobocka M."/>
            <person name="Azeredo J."/>
        </authorList>
    </citation>
    <scope>NUCLEOTIDE SEQUENCE [LARGE SCALE GENOMIC DNA]</scope>
</reference>
<comment type="catalytic activity">
    <reaction evidence="3">
        <text>Hydrolysis of (1-&gt;4)-beta-linkages between N-acetylmuramic acid and N-acetyl-D-glucosamine residues in a peptidoglycan and between N-acetyl-D-glucosamine residues in chitodextrins.</text>
        <dbReference type="EC" id="3.2.1.17"/>
    </reaction>
</comment>
<dbReference type="GO" id="GO:0009253">
    <property type="term" value="P:peptidoglycan catabolic process"/>
    <property type="evidence" value="ECO:0007669"/>
    <property type="project" value="InterPro"/>
</dbReference>
<dbReference type="Gene3D" id="1.10.530.40">
    <property type="match status" value="1"/>
</dbReference>
<protein>
    <recommendedName>
        <fullName evidence="3">Lysozyme</fullName>
        <ecNumber evidence="3">3.2.1.17</ecNumber>
    </recommendedName>
</protein>
<dbReference type="EC" id="3.2.1.17" evidence="3"/>
<dbReference type="InterPro" id="IPR023346">
    <property type="entry name" value="Lysozyme-like_dom_sf"/>
</dbReference>
<name>A0A411AWG5_9CAUD</name>
<comment type="similarity">
    <text evidence="3">Belongs to the glycosyl hydrolase 24 family.</text>
</comment>
<dbReference type="SUPFAM" id="SSF53955">
    <property type="entry name" value="Lysozyme-like"/>
    <property type="match status" value="1"/>
</dbReference>
<dbReference type="PANTHER" id="PTHR38107">
    <property type="match status" value="1"/>
</dbReference>